<dbReference type="InterPro" id="IPR036770">
    <property type="entry name" value="Ankyrin_rpt-contain_sf"/>
</dbReference>
<dbReference type="Pfam" id="PF12796">
    <property type="entry name" value="Ank_2"/>
    <property type="match status" value="1"/>
</dbReference>
<keyword evidence="2" id="KW-0175">Coiled coil</keyword>
<evidence type="ECO:0000256" key="3">
    <source>
        <dbReference type="SAM" id="MobiDB-lite"/>
    </source>
</evidence>
<keyword evidence="4" id="KW-1133">Transmembrane helix</keyword>
<keyword evidence="4" id="KW-0472">Membrane</keyword>
<dbReference type="PANTHER" id="PTHR24121">
    <property type="entry name" value="NO MECHANORECEPTOR POTENTIAL C, ISOFORM D-RELATED"/>
    <property type="match status" value="1"/>
</dbReference>
<feature type="region of interest" description="Disordered" evidence="3">
    <location>
        <begin position="1"/>
        <end position="24"/>
    </location>
</feature>
<feature type="coiled-coil region" evidence="2">
    <location>
        <begin position="25"/>
        <end position="52"/>
    </location>
</feature>
<dbReference type="InterPro" id="IPR002110">
    <property type="entry name" value="Ankyrin_rpt"/>
</dbReference>
<feature type="transmembrane region" description="Helical" evidence="4">
    <location>
        <begin position="371"/>
        <end position="390"/>
    </location>
</feature>
<evidence type="ECO:0000256" key="1">
    <source>
        <dbReference type="ARBA" id="ARBA00004413"/>
    </source>
</evidence>
<evidence type="ECO:0000256" key="4">
    <source>
        <dbReference type="SAM" id="Phobius"/>
    </source>
</evidence>
<dbReference type="OrthoDB" id="1419803at2759"/>
<organism evidence="5 6">
    <name type="scientific">Cicer arietinum</name>
    <name type="common">Chickpea</name>
    <name type="synonym">Garbanzo</name>
    <dbReference type="NCBI Taxonomy" id="3827"/>
    <lineage>
        <taxon>Eukaryota</taxon>
        <taxon>Viridiplantae</taxon>
        <taxon>Streptophyta</taxon>
        <taxon>Embryophyta</taxon>
        <taxon>Tracheophyta</taxon>
        <taxon>Spermatophyta</taxon>
        <taxon>Magnoliopsida</taxon>
        <taxon>eudicotyledons</taxon>
        <taxon>Gunneridae</taxon>
        <taxon>Pentapetalae</taxon>
        <taxon>rosids</taxon>
        <taxon>fabids</taxon>
        <taxon>Fabales</taxon>
        <taxon>Fabaceae</taxon>
        <taxon>Papilionoideae</taxon>
        <taxon>50 kb inversion clade</taxon>
        <taxon>NPAAA clade</taxon>
        <taxon>Hologalegina</taxon>
        <taxon>IRL clade</taxon>
        <taxon>Cicereae</taxon>
        <taxon>Cicer</taxon>
    </lineage>
</organism>
<keyword evidence="4" id="KW-0812">Transmembrane</keyword>
<dbReference type="Proteomes" id="UP000087171">
    <property type="component" value="Chromosome Ca4"/>
</dbReference>
<dbReference type="PANTHER" id="PTHR24121:SF15">
    <property type="entry name" value="ANKYRIN REPEAT PROTEIN"/>
    <property type="match status" value="1"/>
</dbReference>
<dbReference type="PaxDb" id="3827-XP_004498215.1"/>
<proteinExistence type="predicted"/>
<dbReference type="GeneID" id="101499994"/>
<evidence type="ECO:0000313" key="5">
    <source>
        <dbReference type="Proteomes" id="UP000087171"/>
    </source>
</evidence>
<keyword evidence="5" id="KW-1185">Reference proteome</keyword>
<comment type="subcellular location">
    <subcellularLocation>
        <location evidence="1">Cell membrane</location>
        <topology evidence="1">Peripheral membrane protein</topology>
        <orientation evidence="1">Cytoplasmic side</orientation>
    </subcellularLocation>
</comment>
<evidence type="ECO:0000313" key="6">
    <source>
        <dbReference type="RefSeq" id="XP_012570557.1"/>
    </source>
</evidence>
<dbReference type="AlphaFoldDB" id="A0A1S3E435"/>
<reference evidence="5" key="1">
    <citation type="journal article" date="2013" name="Nat. Biotechnol.">
        <title>Draft genome sequence of chickpea (Cicer arietinum) provides a resource for trait improvement.</title>
        <authorList>
            <person name="Varshney R.K."/>
            <person name="Song C."/>
            <person name="Saxena R.K."/>
            <person name="Azam S."/>
            <person name="Yu S."/>
            <person name="Sharpe A.G."/>
            <person name="Cannon S."/>
            <person name="Baek J."/>
            <person name="Rosen B.D."/>
            <person name="Tar'an B."/>
            <person name="Millan T."/>
            <person name="Zhang X."/>
            <person name="Ramsay L.D."/>
            <person name="Iwata A."/>
            <person name="Wang Y."/>
            <person name="Nelson W."/>
            <person name="Farmer A.D."/>
            <person name="Gaur P.M."/>
            <person name="Soderlund C."/>
            <person name="Penmetsa R.V."/>
            <person name="Xu C."/>
            <person name="Bharti A.K."/>
            <person name="He W."/>
            <person name="Winter P."/>
            <person name="Zhao S."/>
            <person name="Hane J.K."/>
            <person name="Carrasquilla-Garcia N."/>
            <person name="Condie J.A."/>
            <person name="Upadhyaya H.D."/>
            <person name="Luo M.C."/>
            <person name="Thudi M."/>
            <person name="Gowda C.L."/>
            <person name="Singh N.P."/>
            <person name="Lichtenzveig J."/>
            <person name="Gali K.K."/>
            <person name="Rubio J."/>
            <person name="Nadarajan N."/>
            <person name="Dolezel J."/>
            <person name="Bansal K.C."/>
            <person name="Xu X."/>
            <person name="Edwards D."/>
            <person name="Zhang G."/>
            <person name="Kahl G."/>
            <person name="Gil J."/>
            <person name="Singh K.B."/>
            <person name="Datta S.K."/>
            <person name="Jackson S.A."/>
            <person name="Wang J."/>
            <person name="Cook D.R."/>
        </authorList>
    </citation>
    <scope>NUCLEOTIDE SEQUENCE [LARGE SCALE GENOMIC DNA]</scope>
    <source>
        <strain evidence="5">cv. CDC Frontier</strain>
    </source>
</reference>
<sequence length="395" mass="45260">MSLKTNKSRIVDIEGGDYDNPNTIKDEQEDKLQEQQTKLQKQQTELRGCTIEGNWKEVERLYNLDVNFSTMNINKSIGTALHMAVNEGNESVVRSLVGSILFHRNVVAFEMKNGKGDTPLHLAASRGFQEICECIIGKNYERKDLIDIDNNNKETPFFLASLFCQKETFLYLLPFVSYSEYLFRSNGDSILHCAILGEYFDLALKIIQTFPKLGGITNNEGYTPLKLLATRPSAFESGCKMTWWKKILYHYISVENLNIEEVIKCYNMKQDQENLHLSCPKNYETCGFFLRKCQLGIAKLPIAAHIRHVAASNNKVKEQKVLQDQQPHINISMSYDNEENKQKVLSDQQQISISMSSDCELLPENYATCLWFLKFAYIYILGLFGVGMYVSQIPN</sequence>
<gene>
    <name evidence="6" type="primary">LOC101499994</name>
</gene>
<protein>
    <submittedName>
        <fullName evidence="6">Uncharacterized protein LOC101499994 isoform X1</fullName>
    </submittedName>
</protein>
<dbReference type="RefSeq" id="XP_012570557.1">
    <property type="nucleotide sequence ID" value="XM_012715103.2"/>
</dbReference>
<dbReference type="GO" id="GO:0005886">
    <property type="term" value="C:plasma membrane"/>
    <property type="evidence" value="ECO:0007669"/>
    <property type="project" value="UniProtKB-SubCell"/>
</dbReference>
<dbReference type="Gene3D" id="1.25.40.20">
    <property type="entry name" value="Ankyrin repeat-containing domain"/>
    <property type="match status" value="1"/>
</dbReference>
<evidence type="ECO:0000256" key="2">
    <source>
        <dbReference type="SAM" id="Coils"/>
    </source>
</evidence>
<name>A0A1S3E435_CICAR</name>
<dbReference type="SMART" id="SM00248">
    <property type="entry name" value="ANK"/>
    <property type="match status" value="3"/>
</dbReference>
<reference evidence="6" key="2">
    <citation type="submission" date="2025-08" db="UniProtKB">
        <authorList>
            <consortium name="RefSeq"/>
        </authorList>
    </citation>
    <scope>IDENTIFICATION</scope>
    <source>
        <tissue evidence="6">Etiolated seedlings</tissue>
    </source>
</reference>
<dbReference type="KEGG" id="cam:101499994"/>
<dbReference type="SUPFAM" id="SSF48403">
    <property type="entry name" value="Ankyrin repeat"/>
    <property type="match status" value="1"/>
</dbReference>
<accession>A0A1S3E435</accession>